<evidence type="ECO:0000313" key="4">
    <source>
        <dbReference type="Proteomes" id="UP000479000"/>
    </source>
</evidence>
<dbReference type="PANTHER" id="PTHR19969:SF14">
    <property type="entry name" value="DREADLOCKS, ISOFORM B"/>
    <property type="match status" value="1"/>
</dbReference>
<dbReference type="InterPro" id="IPR000980">
    <property type="entry name" value="SH2"/>
</dbReference>
<dbReference type="GO" id="GO:0030971">
    <property type="term" value="F:receptor tyrosine kinase binding"/>
    <property type="evidence" value="ECO:0007669"/>
    <property type="project" value="TreeGrafter"/>
</dbReference>
<dbReference type="SUPFAM" id="SSF55550">
    <property type="entry name" value="SH2 domain"/>
    <property type="match status" value="1"/>
</dbReference>
<protein>
    <recommendedName>
        <fullName evidence="2">SH2 domain-containing protein</fullName>
    </recommendedName>
</protein>
<dbReference type="InterPro" id="IPR051184">
    <property type="entry name" value="Tyrosine-phos_adapter"/>
</dbReference>
<evidence type="ECO:0000256" key="1">
    <source>
        <dbReference type="ARBA" id="ARBA00022999"/>
    </source>
</evidence>
<keyword evidence="4" id="KW-1185">Reference proteome</keyword>
<proteinExistence type="predicted"/>
<accession>A0A6H5GGS5</accession>
<dbReference type="GO" id="GO:0048013">
    <property type="term" value="P:ephrin receptor signaling pathway"/>
    <property type="evidence" value="ECO:0007669"/>
    <property type="project" value="TreeGrafter"/>
</dbReference>
<dbReference type="EMBL" id="CADCXU010011711">
    <property type="protein sequence ID" value="CAB0001885.1"/>
    <property type="molecule type" value="Genomic_DNA"/>
</dbReference>
<reference evidence="3 4" key="1">
    <citation type="submission" date="2020-02" db="EMBL/GenBank/DDBJ databases">
        <authorList>
            <person name="Ferguson B K."/>
        </authorList>
    </citation>
    <scope>NUCLEOTIDE SEQUENCE [LARGE SCALE GENOMIC DNA]</scope>
</reference>
<dbReference type="Gene3D" id="3.30.505.10">
    <property type="entry name" value="SH2 domain"/>
    <property type="match status" value="1"/>
</dbReference>
<organism evidence="3 4">
    <name type="scientific">Nesidiocoris tenuis</name>
    <dbReference type="NCBI Taxonomy" id="355587"/>
    <lineage>
        <taxon>Eukaryota</taxon>
        <taxon>Metazoa</taxon>
        <taxon>Ecdysozoa</taxon>
        <taxon>Arthropoda</taxon>
        <taxon>Hexapoda</taxon>
        <taxon>Insecta</taxon>
        <taxon>Pterygota</taxon>
        <taxon>Neoptera</taxon>
        <taxon>Paraneoptera</taxon>
        <taxon>Hemiptera</taxon>
        <taxon>Heteroptera</taxon>
        <taxon>Panheteroptera</taxon>
        <taxon>Cimicomorpha</taxon>
        <taxon>Miridae</taxon>
        <taxon>Dicyphina</taxon>
        <taxon>Nesidiocoris</taxon>
    </lineage>
</organism>
<evidence type="ECO:0000313" key="3">
    <source>
        <dbReference type="EMBL" id="CAB0001885.1"/>
    </source>
</evidence>
<dbReference type="Proteomes" id="UP000479000">
    <property type="component" value="Unassembled WGS sequence"/>
</dbReference>
<dbReference type="GO" id="GO:0035591">
    <property type="term" value="F:signaling adaptor activity"/>
    <property type="evidence" value="ECO:0007669"/>
    <property type="project" value="TreeGrafter"/>
</dbReference>
<sequence>MQIQGHLVFCCCLCGKNFSSFGGGGKAVKPRVGSRPTTRKRRSTRTMHFTRTRWRKTCWTLSSPFTRSRQRTTKSCPSTKMGDYSVSLKAPGRNKHFRVHVDGALYCIGQRKFHTLDQLVDHYQRAPIYTNKQESVCTDGLWDGEGNGLTSDTGLWPVPDRLATEIYLGVHEDEGQFCDEFSAQGSQVEFHLHGVRDDDAETIFLLRIRTEN</sequence>
<dbReference type="GO" id="GO:0005737">
    <property type="term" value="C:cytoplasm"/>
    <property type="evidence" value="ECO:0007669"/>
    <property type="project" value="TreeGrafter"/>
</dbReference>
<feature type="domain" description="SH2" evidence="2">
    <location>
        <begin position="79"/>
        <end position="123"/>
    </location>
</feature>
<dbReference type="OrthoDB" id="26539at2759"/>
<keyword evidence="1" id="KW-0727">SH2 domain</keyword>
<gene>
    <name evidence="3" type="ORF">NTEN_LOCUS7672</name>
</gene>
<dbReference type="GO" id="GO:0016477">
    <property type="term" value="P:cell migration"/>
    <property type="evidence" value="ECO:0007669"/>
    <property type="project" value="TreeGrafter"/>
</dbReference>
<dbReference type="AlphaFoldDB" id="A0A6H5GGS5"/>
<dbReference type="Pfam" id="PF00017">
    <property type="entry name" value="SH2"/>
    <property type="match status" value="1"/>
</dbReference>
<evidence type="ECO:0000259" key="2">
    <source>
        <dbReference type="Pfam" id="PF00017"/>
    </source>
</evidence>
<dbReference type="InterPro" id="IPR036860">
    <property type="entry name" value="SH2_dom_sf"/>
</dbReference>
<dbReference type="PANTHER" id="PTHR19969">
    <property type="entry name" value="SH2-SH3 ADAPTOR PROTEIN-RELATED"/>
    <property type="match status" value="1"/>
</dbReference>
<name>A0A6H5GGS5_9HEMI</name>